<dbReference type="Pfam" id="PF19535">
    <property type="entry name" value="DUF6060"/>
    <property type="match status" value="1"/>
</dbReference>
<proteinExistence type="predicted"/>
<gene>
    <name evidence="2" type="ORF">KCV03_g2825</name>
</gene>
<sequence>MLPASLVTYIFFLASGPLVEAAGYATNDPQEPSCQGFDVISNDTQPLPSQNLIISTGVVCTNASTSCEVLSGSFPTLEDVIMYTNGSRVHDDYAIGYGLWNATGDYNTLWDNAVAAVRNQTVTFESGTSGYVMFTPTYRCVKGRVQGCPSTISIDNGTEVNACYPELDGVVSFEISPGYFKNITALSGSRFINETSAEVAAALKQIPNNLPPYGGAPIGAGPGLSSARIGTKGALMVTVIWVRFWLL</sequence>
<evidence type="ECO:0000256" key="1">
    <source>
        <dbReference type="SAM" id="SignalP"/>
    </source>
</evidence>
<reference evidence="2" key="1">
    <citation type="journal article" date="2021" name="J Fungi (Basel)">
        <title>Virulence traits and population genomics of the black yeast Aureobasidium melanogenum.</title>
        <authorList>
            <person name="Cernosa A."/>
            <person name="Sun X."/>
            <person name="Gostincar C."/>
            <person name="Fang C."/>
            <person name="Gunde-Cimerman N."/>
            <person name="Song Z."/>
        </authorList>
    </citation>
    <scope>NUCLEOTIDE SEQUENCE</scope>
    <source>
        <strain evidence="2">EXF-8016</strain>
    </source>
</reference>
<evidence type="ECO:0000313" key="2">
    <source>
        <dbReference type="EMBL" id="KAH0226016.1"/>
    </source>
</evidence>
<protein>
    <submittedName>
        <fullName evidence="2">Uncharacterized protein</fullName>
    </submittedName>
</protein>
<feature type="chain" id="PRO_5040456653" evidence="1">
    <location>
        <begin position="22"/>
        <end position="247"/>
    </location>
</feature>
<reference evidence="2" key="2">
    <citation type="submission" date="2021-08" db="EMBL/GenBank/DDBJ databases">
        <authorList>
            <person name="Gostincar C."/>
            <person name="Sun X."/>
            <person name="Song Z."/>
            <person name="Gunde-Cimerman N."/>
        </authorList>
    </citation>
    <scope>NUCLEOTIDE SEQUENCE</scope>
    <source>
        <strain evidence="2">EXF-8016</strain>
    </source>
</reference>
<evidence type="ECO:0000313" key="3">
    <source>
        <dbReference type="Proteomes" id="UP000767238"/>
    </source>
</evidence>
<dbReference type="InterPro" id="IPR045702">
    <property type="entry name" value="DUF6060"/>
</dbReference>
<dbReference type="EMBL" id="JAHFYH010000013">
    <property type="protein sequence ID" value="KAH0226016.1"/>
    <property type="molecule type" value="Genomic_DNA"/>
</dbReference>
<accession>A0A9P8K7U4</accession>
<feature type="non-terminal residue" evidence="2">
    <location>
        <position position="1"/>
    </location>
</feature>
<name>A0A9P8K7U4_AURME</name>
<dbReference type="AlphaFoldDB" id="A0A9P8K7U4"/>
<keyword evidence="1" id="KW-0732">Signal</keyword>
<comment type="caution">
    <text evidence="2">The sequence shown here is derived from an EMBL/GenBank/DDBJ whole genome shotgun (WGS) entry which is preliminary data.</text>
</comment>
<dbReference type="Proteomes" id="UP000767238">
    <property type="component" value="Unassembled WGS sequence"/>
</dbReference>
<dbReference type="OrthoDB" id="3888670at2759"/>
<organism evidence="2 3">
    <name type="scientific">Aureobasidium melanogenum</name>
    <name type="common">Aureobasidium pullulans var. melanogenum</name>
    <dbReference type="NCBI Taxonomy" id="46634"/>
    <lineage>
        <taxon>Eukaryota</taxon>
        <taxon>Fungi</taxon>
        <taxon>Dikarya</taxon>
        <taxon>Ascomycota</taxon>
        <taxon>Pezizomycotina</taxon>
        <taxon>Dothideomycetes</taxon>
        <taxon>Dothideomycetidae</taxon>
        <taxon>Dothideales</taxon>
        <taxon>Saccotheciaceae</taxon>
        <taxon>Aureobasidium</taxon>
    </lineage>
</organism>
<feature type="signal peptide" evidence="1">
    <location>
        <begin position="1"/>
        <end position="21"/>
    </location>
</feature>